<dbReference type="Proteomes" id="UP001500393">
    <property type="component" value="Unassembled WGS sequence"/>
</dbReference>
<name>A0ABN2DNX0_9ACTN</name>
<dbReference type="EMBL" id="BAAAOS010000020">
    <property type="protein sequence ID" value="GAA1579824.1"/>
    <property type="molecule type" value="Genomic_DNA"/>
</dbReference>
<comment type="caution">
    <text evidence="1">The sequence shown here is derived from an EMBL/GenBank/DDBJ whole genome shotgun (WGS) entry which is preliminary data.</text>
</comment>
<evidence type="ECO:0000313" key="1">
    <source>
        <dbReference type="EMBL" id="GAA1579824.1"/>
    </source>
</evidence>
<proteinExistence type="predicted"/>
<organism evidence="1 2">
    <name type="scientific">Kribbella sancticallisti</name>
    <dbReference type="NCBI Taxonomy" id="460087"/>
    <lineage>
        <taxon>Bacteria</taxon>
        <taxon>Bacillati</taxon>
        <taxon>Actinomycetota</taxon>
        <taxon>Actinomycetes</taxon>
        <taxon>Propionibacteriales</taxon>
        <taxon>Kribbellaceae</taxon>
        <taxon>Kribbella</taxon>
    </lineage>
</organism>
<dbReference type="RefSeq" id="WP_344215445.1">
    <property type="nucleotide sequence ID" value="NZ_BAAAOS010000020.1"/>
</dbReference>
<accession>A0ABN2DNX0</accession>
<reference evidence="1 2" key="1">
    <citation type="journal article" date="2019" name="Int. J. Syst. Evol. Microbiol.">
        <title>The Global Catalogue of Microorganisms (GCM) 10K type strain sequencing project: providing services to taxonomists for standard genome sequencing and annotation.</title>
        <authorList>
            <consortium name="The Broad Institute Genomics Platform"/>
            <consortium name="The Broad Institute Genome Sequencing Center for Infectious Disease"/>
            <person name="Wu L."/>
            <person name="Ma J."/>
        </authorList>
    </citation>
    <scope>NUCLEOTIDE SEQUENCE [LARGE SCALE GENOMIC DNA]</scope>
    <source>
        <strain evidence="1 2">JCM 14969</strain>
    </source>
</reference>
<sequence>MAESIHSLSTCKIPISALTQYYRRNLEVEPPPGRHRSSAIERRHDVRLTVGDMLRESVVTVAEFAAHVAYLEPVTGTGLLVMPRPDADVVVPPDSGWVVSRGVDGRVVGLSLHAADRAHALEQLDLDGWRLLDHEQGLTDAAGWTADGRLAVCLSAARRSERQLVLADFQYAITALHIAADLRHDW</sequence>
<evidence type="ECO:0000313" key="2">
    <source>
        <dbReference type="Proteomes" id="UP001500393"/>
    </source>
</evidence>
<protein>
    <submittedName>
        <fullName evidence="1">Uncharacterized protein</fullName>
    </submittedName>
</protein>
<gene>
    <name evidence="1" type="ORF">GCM10009789_36980</name>
</gene>
<keyword evidence="2" id="KW-1185">Reference proteome</keyword>